<comment type="caution">
    <text evidence="1">The sequence shown here is derived from an EMBL/GenBank/DDBJ whole genome shotgun (WGS) entry which is preliminary data.</text>
</comment>
<proteinExistence type="predicted"/>
<gene>
    <name evidence="1" type="ORF">PIBRA_LOCUS9678</name>
</gene>
<dbReference type="EMBL" id="CALOZG010000029">
    <property type="protein sequence ID" value="CAH4033385.1"/>
    <property type="molecule type" value="Genomic_DNA"/>
</dbReference>
<evidence type="ECO:0000313" key="2">
    <source>
        <dbReference type="Proteomes" id="UP001152562"/>
    </source>
</evidence>
<organism evidence="1 2">
    <name type="scientific">Pieris brassicae</name>
    <name type="common">White butterfly</name>
    <name type="synonym">Large white butterfly</name>
    <dbReference type="NCBI Taxonomy" id="7116"/>
    <lineage>
        <taxon>Eukaryota</taxon>
        <taxon>Metazoa</taxon>
        <taxon>Ecdysozoa</taxon>
        <taxon>Arthropoda</taxon>
        <taxon>Hexapoda</taxon>
        <taxon>Insecta</taxon>
        <taxon>Pterygota</taxon>
        <taxon>Neoptera</taxon>
        <taxon>Endopterygota</taxon>
        <taxon>Lepidoptera</taxon>
        <taxon>Glossata</taxon>
        <taxon>Ditrysia</taxon>
        <taxon>Papilionoidea</taxon>
        <taxon>Pieridae</taxon>
        <taxon>Pierinae</taxon>
        <taxon>Pieris</taxon>
    </lineage>
</organism>
<accession>A0A9P0XFY2</accession>
<evidence type="ECO:0000313" key="1">
    <source>
        <dbReference type="EMBL" id="CAH4033385.1"/>
    </source>
</evidence>
<reference evidence="1" key="1">
    <citation type="submission" date="2022-05" db="EMBL/GenBank/DDBJ databases">
        <authorList>
            <person name="Okamura Y."/>
        </authorList>
    </citation>
    <scope>NUCLEOTIDE SEQUENCE</scope>
</reference>
<name>A0A9P0XFY2_PIEBR</name>
<protein>
    <submittedName>
        <fullName evidence="1">Uncharacterized protein</fullName>
    </submittedName>
</protein>
<dbReference type="Proteomes" id="UP001152562">
    <property type="component" value="Unassembled WGS sequence"/>
</dbReference>
<dbReference type="AlphaFoldDB" id="A0A9P0XFY2"/>
<sequence>MESAVKLSNKIGINLWMSLTYRDLPIVICFTLPTAKIVGESCSTRLKLGSRDPKVTPRSLRSIEEKSDLLDELGFTNHKNIFEASTVFPGRKTARIYLGTGFAYVVSRSPRHSTAAAGDTRLPPPCLTPCLNLPPTTPVPRMLQL</sequence>
<keyword evidence="2" id="KW-1185">Reference proteome</keyword>